<comment type="caution">
    <text evidence="2">The sequence shown here is derived from an EMBL/GenBank/DDBJ whole genome shotgun (WGS) entry which is preliminary data.</text>
</comment>
<reference evidence="2 3" key="1">
    <citation type="submission" date="2020-11" db="EMBL/GenBank/DDBJ databases">
        <title>Kefir isolates.</title>
        <authorList>
            <person name="Marcisauskas S."/>
            <person name="Kim Y."/>
            <person name="Blasche S."/>
        </authorList>
    </citation>
    <scope>NUCLEOTIDE SEQUENCE [LARGE SCALE GENOMIC DNA]</scope>
    <source>
        <strain evidence="2 3">KR</strain>
    </source>
</reference>
<protein>
    <recommendedName>
        <fullName evidence="4">Reverse transcriptase</fullName>
    </recommendedName>
</protein>
<dbReference type="AlphaFoldDB" id="A0A9P6VVA1"/>
<feature type="non-terminal residue" evidence="2">
    <location>
        <position position="1"/>
    </location>
</feature>
<evidence type="ECO:0000313" key="3">
    <source>
        <dbReference type="Proteomes" id="UP000777482"/>
    </source>
</evidence>
<dbReference type="OrthoDB" id="3267074at2759"/>
<evidence type="ECO:0008006" key="4">
    <source>
        <dbReference type="Google" id="ProtNLM"/>
    </source>
</evidence>
<sequence length="240" mass="25924">KVGARLAALADRRRRLRQASGGKRVLAYRPELAESCTSDSSDDSDEEEGEGGRAGLGRTSSTRPAISPPPPPNSSGEIRHGRLLPRRLSAGWSAFQAAQKAMWARSWSTSTTGAQLRAVTSSPPGLAFTRYHSSLSRRQSTLLTQLRTGACDLGAYKAHFEPDRLMCACGGEPETQEHFFLHCPLYASPRATLLASLRLKSPSLAYLLSDPCATKATLRFLADSGRFDSLYSPPSDDPSS</sequence>
<evidence type="ECO:0000256" key="1">
    <source>
        <dbReference type="SAM" id="MobiDB-lite"/>
    </source>
</evidence>
<dbReference type="Proteomes" id="UP000777482">
    <property type="component" value="Unassembled WGS sequence"/>
</dbReference>
<feature type="compositionally biased region" description="Acidic residues" evidence="1">
    <location>
        <begin position="40"/>
        <end position="49"/>
    </location>
</feature>
<proteinExistence type="predicted"/>
<dbReference type="EMBL" id="PUHQ01000105">
    <property type="protein sequence ID" value="KAG0656035.1"/>
    <property type="molecule type" value="Genomic_DNA"/>
</dbReference>
<accession>A0A9P6VVA1</accession>
<feature type="region of interest" description="Disordered" evidence="1">
    <location>
        <begin position="19"/>
        <end position="79"/>
    </location>
</feature>
<name>A0A9P6VVA1_RHOMI</name>
<keyword evidence="3" id="KW-1185">Reference proteome</keyword>
<evidence type="ECO:0000313" key="2">
    <source>
        <dbReference type="EMBL" id="KAG0656035.1"/>
    </source>
</evidence>
<organism evidence="2 3">
    <name type="scientific">Rhodotorula mucilaginosa</name>
    <name type="common">Yeast</name>
    <name type="synonym">Rhodotorula rubra</name>
    <dbReference type="NCBI Taxonomy" id="5537"/>
    <lineage>
        <taxon>Eukaryota</taxon>
        <taxon>Fungi</taxon>
        <taxon>Dikarya</taxon>
        <taxon>Basidiomycota</taxon>
        <taxon>Pucciniomycotina</taxon>
        <taxon>Microbotryomycetes</taxon>
        <taxon>Sporidiobolales</taxon>
        <taxon>Sporidiobolaceae</taxon>
        <taxon>Rhodotorula</taxon>
    </lineage>
</organism>
<gene>
    <name evidence="2" type="ORF">C6P46_000464</name>
</gene>